<gene>
    <name evidence="1" type="ORF">IC234_16720</name>
</gene>
<dbReference type="EMBL" id="JACXAC010000005">
    <property type="protein sequence ID" value="MBD2723773.1"/>
    <property type="molecule type" value="Genomic_DNA"/>
</dbReference>
<keyword evidence="2" id="KW-1185">Reference proteome</keyword>
<organism evidence="1 2">
    <name type="scientific">Hymenobacter armeniacus</name>
    <dbReference type="NCBI Taxonomy" id="2771358"/>
    <lineage>
        <taxon>Bacteria</taxon>
        <taxon>Pseudomonadati</taxon>
        <taxon>Bacteroidota</taxon>
        <taxon>Cytophagia</taxon>
        <taxon>Cytophagales</taxon>
        <taxon>Hymenobacteraceae</taxon>
        <taxon>Hymenobacter</taxon>
    </lineage>
</organism>
<comment type="caution">
    <text evidence="1">The sequence shown here is derived from an EMBL/GenBank/DDBJ whole genome shotgun (WGS) entry which is preliminary data.</text>
</comment>
<dbReference type="Proteomes" id="UP000606003">
    <property type="component" value="Unassembled WGS sequence"/>
</dbReference>
<dbReference type="RefSeq" id="WP_190926807.1">
    <property type="nucleotide sequence ID" value="NZ_JACXAC010000005.1"/>
</dbReference>
<protein>
    <submittedName>
        <fullName evidence="1">Uncharacterized protein</fullName>
    </submittedName>
</protein>
<evidence type="ECO:0000313" key="2">
    <source>
        <dbReference type="Proteomes" id="UP000606003"/>
    </source>
</evidence>
<proteinExistence type="predicted"/>
<name>A0ABR8JV99_9BACT</name>
<sequence>MQYDDPAEVLTNSDYFLFDKKYEAVLRQLHGQVDVSPATVVDGVRHLVWDHYLEARILRSVDADAIWGHEGLGLDLYRFGEQSIFVSEALKQEFEKIHAHGLYFSSGLSEFA</sequence>
<accession>A0ABR8JV99</accession>
<reference evidence="1 2" key="1">
    <citation type="submission" date="2020-09" db="EMBL/GenBank/DDBJ databases">
        <authorList>
            <person name="Kim M.K."/>
        </authorList>
    </citation>
    <scope>NUCLEOTIDE SEQUENCE [LARGE SCALE GENOMIC DNA]</scope>
    <source>
        <strain evidence="1 2">BT189</strain>
    </source>
</reference>
<evidence type="ECO:0000313" key="1">
    <source>
        <dbReference type="EMBL" id="MBD2723773.1"/>
    </source>
</evidence>